<accession>A0A2N9L7V1</accession>
<comment type="similarity">
    <text evidence="1">Belongs to the ETF alpha-subunit/FixB family.</text>
</comment>
<evidence type="ECO:0000256" key="1">
    <source>
        <dbReference type="ARBA" id="ARBA00005817"/>
    </source>
</evidence>
<dbReference type="Pfam" id="PF00766">
    <property type="entry name" value="ETF_alpha"/>
    <property type="match status" value="1"/>
</dbReference>
<dbReference type="PANTHER" id="PTHR43153">
    <property type="entry name" value="ELECTRON TRANSFER FLAVOPROTEIN ALPHA"/>
    <property type="match status" value="1"/>
</dbReference>
<keyword evidence="3" id="KW-0285">Flavoprotein</keyword>
<dbReference type="InterPro" id="IPR014730">
    <property type="entry name" value="ETF_a/b_N"/>
</dbReference>
<comment type="cofactor">
    <cofactor evidence="9">
        <name>FAD</name>
        <dbReference type="ChEBI" id="CHEBI:57692"/>
    </cofactor>
    <text evidence="9">Binds 1 FAD per dimer.</text>
</comment>
<dbReference type="Gene3D" id="3.40.50.1220">
    <property type="entry name" value="TPP-binding domain"/>
    <property type="match status" value="1"/>
</dbReference>
<keyword evidence="5" id="KW-0249">Electron transport</keyword>
<keyword evidence="2" id="KW-0813">Transport</keyword>
<dbReference type="InterPro" id="IPR014731">
    <property type="entry name" value="ETF_asu_C"/>
</dbReference>
<evidence type="ECO:0000313" key="12">
    <source>
        <dbReference type="Proteomes" id="UP000239735"/>
    </source>
</evidence>
<dbReference type="FunFam" id="3.40.50.1220:FF:000001">
    <property type="entry name" value="Electron transfer flavoprotein, alpha subunit"/>
    <property type="match status" value="1"/>
</dbReference>
<feature type="binding site" evidence="9">
    <location>
        <position position="213"/>
    </location>
    <ligand>
        <name>FAD</name>
        <dbReference type="ChEBI" id="CHEBI:57692"/>
    </ligand>
</feature>
<keyword evidence="4 9" id="KW-0274">FAD</keyword>
<evidence type="ECO:0000256" key="5">
    <source>
        <dbReference type="ARBA" id="ARBA00022982"/>
    </source>
</evidence>
<dbReference type="Gene3D" id="3.40.50.620">
    <property type="entry name" value="HUPs"/>
    <property type="match status" value="1"/>
</dbReference>
<sequence length="324" mass="33754">MSGILVILEERGGRIRSSSWEALAAALKLGPAQDITAVVIGAQTAALAAEAAAKGVGKVVRVEHPLLAPYTADGYCAALEQLLQNQGPTQVVFPHTYQVRDYAPALAARMGQSLIGDVVAIEDGAVFTRQLMQGRLNANYRHSGNGPCFVSTQAGAFRADAVDALAGASPATITTFTPNLDASQIRTEPGEPFREAAQTVDLGSAQRIVSVGRGIKEEQNLGLVKDLAAALGAELAASRPICDNGWLPMERQVGSSGQTVAPKLYLAVGISGAIQHLVGMKGSQCIVAINKDPDAPIFEVADYGIVGDLFEVVPALTETVKAAK</sequence>
<dbReference type="InterPro" id="IPR001308">
    <property type="entry name" value="ETF_a/FixB"/>
</dbReference>
<dbReference type="PANTHER" id="PTHR43153:SF1">
    <property type="entry name" value="ELECTRON TRANSFER FLAVOPROTEIN SUBUNIT ALPHA, MITOCHONDRIAL"/>
    <property type="match status" value="1"/>
</dbReference>
<dbReference type="GO" id="GO:0050660">
    <property type="term" value="F:flavin adenine dinucleotide binding"/>
    <property type="evidence" value="ECO:0007669"/>
    <property type="project" value="InterPro"/>
</dbReference>
<dbReference type="PIRSF" id="PIRSF000089">
    <property type="entry name" value="Electra_flavoP_a"/>
    <property type="match status" value="1"/>
</dbReference>
<evidence type="ECO:0000256" key="2">
    <source>
        <dbReference type="ARBA" id="ARBA00022448"/>
    </source>
</evidence>
<dbReference type="SUPFAM" id="SSF52467">
    <property type="entry name" value="DHS-like NAD/FAD-binding domain"/>
    <property type="match status" value="1"/>
</dbReference>
<evidence type="ECO:0000256" key="4">
    <source>
        <dbReference type="ARBA" id="ARBA00022827"/>
    </source>
</evidence>
<dbReference type="SMART" id="SM00893">
    <property type="entry name" value="ETF"/>
    <property type="match status" value="1"/>
</dbReference>
<reference evidence="12" key="1">
    <citation type="submission" date="2018-02" db="EMBL/GenBank/DDBJ databases">
        <authorList>
            <person name="Hausmann B."/>
        </authorList>
    </citation>
    <scope>NUCLEOTIDE SEQUENCE [LARGE SCALE GENOMIC DNA]</scope>
    <source>
        <strain evidence="12">Peat soil MAG SbA5</strain>
    </source>
</reference>
<dbReference type="InterPro" id="IPR014729">
    <property type="entry name" value="Rossmann-like_a/b/a_fold"/>
</dbReference>
<proteinExistence type="inferred from homology"/>
<evidence type="ECO:0000256" key="6">
    <source>
        <dbReference type="ARBA" id="ARBA00025649"/>
    </source>
</evidence>
<dbReference type="Pfam" id="PF01012">
    <property type="entry name" value="ETF"/>
    <property type="match status" value="1"/>
</dbReference>
<name>A0A2N9L7V1_9BACT</name>
<evidence type="ECO:0000256" key="8">
    <source>
        <dbReference type="ARBA" id="ARBA00079299"/>
    </source>
</evidence>
<evidence type="ECO:0000313" key="11">
    <source>
        <dbReference type="EMBL" id="SPE19193.1"/>
    </source>
</evidence>
<dbReference type="InterPro" id="IPR029035">
    <property type="entry name" value="DHS-like_NAD/FAD-binding_dom"/>
</dbReference>
<comment type="function">
    <text evidence="6">The electron transfer flavoprotein serves as a specific electron acceptor for other dehydrogenases. It transfers the electrons to the main respiratory chain via ETF-ubiquinone oxidoreductase (ETF dehydrogenase).</text>
</comment>
<evidence type="ECO:0000256" key="7">
    <source>
        <dbReference type="ARBA" id="ARBA00068674"/>
    </source>
</evidence>
<dbReference type="AlphaFoldDB" id="A0A2N9L7V1"/>
<protein>
    <recommendedName>
        <fullName evidence="7">Electron transfer flavoprotein subunit alpha</fullName>
    </recommendedName>
    <alternativeName>
        <fullName evidence="8">Electron transfer flavoprotein large subunit</fullName>
    </alternativeName>
</protein>
<dbReference type="InterPro" id="IPR018206">
    <property type="entry name" value="ETF_asu_C_CS"/>
</dbReference>
<dbReference type="GO" id="GO:0009055">
    <property type="term" value="F:electron transfer activity"/>
    <property type="evidence" value="ECO:0007669"/>
    <property type="project" value="InterPro"/>
</dbReference>
<dbReference type="InterPro" id="IPR033947">
    <property type="entry name" value="ETF_alpha_N"/>
</dbReference>
<dbReference type="GO" id="GO:0033539">
    <property type="term" value="P:fatty acid beta-oxidation using acyl-CoA dehydrogenase"/>
    <property type="evidence" value="ECO:0007669"/>
    <property type="project" value="TreeGrafter"/>
</dbReference>
<feature type="binding site" evidence="9">
    <location>
        <begin position="269"/>
        <end position="276"/>
    </location>
    <ligand>
        <name>FAD</name>
        <dbReference type="ChEBI" id="CHEBI:57692"/>
    </ligand>
</feature>
<dbReference type="SUPFAM" id="SSF52402">
    <property type="entry name" value="Adenine nucleotide alpha hydrolases-like"/>
    <property type="match status" value="1"/>
</dbReference>
<dbReference type="EMBL" id="OKRB01000078">
    <property type="protein sequence ID" value="SPE19193.1"/>
    <property type="molecule type" value="Genomic_DNA"/>
</dbReference>
<organism evidence="11 12">
    <name type="scientific">Candidatus Sulfuritelmatomonas gaucii</name>
    <dbReference type="NCBI Taxonomy" id="2043161"/>
    <lineage>
        <taxon>Bacteria</taxon>
        <taxon>Pseudomonadati</taxon>
        <taxon>Acidobacteriota</taxon>
        <taxon>Terriglobia</taxon>
        <taxon>Terriglobales</taxon>
        <taxon>Acidobacteriaceae</taxon>
        <taxon>Candidatus Sulfuritelmatomonas</taxon>
    </lineage>
</organism>
<feature type="binding site" evidence="9">
    <location>
        <position position="290"/>
    </location>
    <ligand>
        <name>FAD</name>
        <dbReference type="ChEBI" id="CHEBI:57692"/>
    </ligand>
</feature>
<evidence type="ECO:0000259" key="10">
    <source>
        <dbReference type="SMART" id="SM00893"/>
    </source>
</evidence>
<dbReference type="PROSITE" id="PS00696">
    <property type="entry name" value="ETF_ALPHA"/>
    <property type="match status" value="1"/>
</dbReference>
<dbReference type="CDD" id="cd01715">
    <property type="entry name" value="ETF_alpha"/>
    <property type="match status" value="1"/>
</dbReference>
<feature type="binding site" evidence="9">
    <location>
        <begin position="252"/>
        <end position="256"/>
    </location>
    <ligand>
        <name>FAD</name>
        <dbReference type="ChEBI" id="CHEBI:57692"/>
    </ligand>
</feature>
<feature type="domain" description="Electron transfer flavoprotein alpha/beta-subunit N-terminal" evidence="10">
    <location>
        <begin position="4"/>
        <end position="189"/>
    </location>
</feature>
<feature type="binding site" evidence="9">
    <location>
        <begin position="238"/>
        <end position="239"/>
    </location>
    <ligand>
        <name>FAD</name>
        <dbReference type="ChEBI" id="CHEBI:57692"/>
    </ligand>
</feature>
<dbReference type="Proteomes" id="UP000239735">
    <property type="component" value="Unassembled WGS sequence"/>
</dbReference>
<dbReference type="OrthoDB" id="9770286at2"/>
<evidence type="ECO:0000256" key="3">
    <source>
        <dbReference type="ARBA" id="ARBA00022630"/>
    </source>
</evidence>
<evidence type="ECO:0000256" key="9">
    <source>
        <dbReference type="PIRSR" id="PIRSR000089-1"/>
    </source>
</evidence>
<gene>
    <name evidence="11" type="primary">etfA</name>
    <name evidence="11" type="ORF">SBA5_220039</name>
</gene>